<reference evidence="1" key="1">
    <citation type="submission" date="2020-01" db="EMBL/GenBank/DDBJ databases">
        <authorList>
            <person name="Meier V. D."/>
            <person name="Meier V D."/>
        </authorList>
    </citation>
    <scope>NUCLEOTIDE SEQUENCE</scope>
    <source>
        <strain evidence="1">HLG_WM_MAG_10</strain>
    </source>
</reference>
<name>A0A6S6S3H5_9BACT</name>
<accession>A0A6S6S3H5</accession>
<feature type="non-terminal residue" evidence="1">
    <location>
        <position position="1"/>
    </location>
</feature>
<sequence length="66" mass="7655">FMFFIKKLKPRRSSEANISVALMNRTKRANKRSELIPRSTVKPNSKEYFIYAQGKYKAQKSILGST</sequence>
<dbReference type="EMBL" id="CACVAQ010000057">
    <property type="protein sequence ID" value="CAA6800826.1"/>
    <property type="molecule type" value="Genomic_DNA"/>
</dbReference>
<dbReference type="AlphaFoldDB" id="A0A6S6S3H5"/>
<evidence type="ECO:0000313" key="1">
    <source>
        <dbReference type="EMBL" id="CAA6800826.1"/>
    </source>
</evidence>
<organism evidence="1">
    <name type="scientific">uncultured Aureispira sp</name>
    <dbReference type="NCBI Taxonomy" id="1331704"/>
    <lineage>
        <taxon>Bacteria</taxon>
        <taxon>Pseudomonadati</taxon>
        <taxon>Bacteroidota</taxon>
        <taxon>Saprospiria</taxon>
        <taxon>Saprospirales</taxon>
        <taxon>Saprospiraceae</taxon>
        <taxon>Aureispira</taxon>
        <taxon>environmental samples</taxon>
    </lineage>
</organism>
<gene>
    <name evidence="1" type="ORF">HELGO_WM30364</name>
</gene>
<proteinExistence type="predicted"/>
<protein>
    <submittedName>
        <fullName evidence="1">Uncharacterized protein</fullName>
    </submittedName>
</protein>